<proteinExistence type="predicted"/>
<evidence type="ECO:0000313" key="3">
    <source>
        <dbReference type="Proteomes" id="UP000290289"/>
    </source>
</evidence>
<gene>
    <name evidence="2" type="ORF">DVH24_033764</name>
</gene>
<dbReference type="Proteomes" id="UP000290289">
    <property type="component" value="Chromosome 16"/>
</dbReference>
<dbReference type="AlphaFoldDB" id="A0A498HL69"/>
<comment type="caution">
    <text evidence="2">The sequence shown here is derived from an EMBL/GenBank/DDBJ whole genome shotgun (WGS) entry which is preliminary data.</text>
</comment>
<sequence length="154" mass="16728">MRRLTTAALLRVRNLVVISNLNVNSLSAAAPSWAVMVIVLLEKQGLGSGGVRVNSRVKVALVIDVFRVALRWVVWKSSIRISWISLETVVCKGLGFQGAAAVAAISEPKRDEEEDENNGGSDANSQNYPRMQTENGGPLREMVVQIGAEERIEG</sequence>
<keyword evidence="3" id="KW-1185">Reference proteome</keyword>
<organism evidence="2 3">
    <name type="scientific">Malus domestica</name>
    <name type="common">Apple</name>
    <name type="synonym">Pyrus malus</name>
    <dbReference type="NCBI Taxonomy" id="3750"/>
    <lineage>
        <taxon>Eukaryota</taxon>
        <taxon>Viridiplantae</taxon>
        <taxon>Streptophyta</taxon>
        <taxon>Embryophyta</taxon>
        <taxon>Tracheophyta</taxon>
        <taxon>Spermatophyta</taxon>
        <taxon>Magnoliopsida</taxon>
        <taxon>eudicotyledons</taxon>
        <taxon>Gunneridae</taxon>
        <taxon>Pentapetalae</taxon>
        <taxon>rosids</taxon>
        <taxon>fabids</taxon>
        <taxon>Rosales</taxon>
        <taxon>Rosaceae</taxon>
        <taxon>Amygdaloideae</taxon>
        <taxon>Maleae</taxon>
        <taxon>Malus</taxon>
    </lineage>
</organism>
<protein>
    <submittedName>
        <fullName evidence="2">Uncharacterized protein</fullName>
    </submittedName>
</protein>
<dbReference type="EMBL" id="RDQH01000342">
    <property type="protein sequence ID" value="RXH72226.1"/>
    <property type="molecule type" value="Genomic_DNA"/>
</dbReference>
<evidence type="ECO:0000313" key="2">
    <source>
        <dbReference type="EMBL" id="RXH72226.1"/>
    </source>
</evidence>
<accession>A0A498HL69</accession>
<feature type="region of interest" description="Disordered" evidence="1">
    <location>
        <begin position="105"/>
        <end position="139"/>
    </location>
</feature>
<reference evidence="2 3" key="1">
    <citation type="submission" date="2018-10" db="EMBL/GenBank/DDBJ databases">
        <title>A high-quality apple genome assembly.</title>
        <authorList>
            <person name="Hu J."/>
        </authorList>
    </citation>
    <scope>NUCLEOTIDE SEQUENCE [LARGE SCALE GENOMIC DNA]</scope>
    <source>
        <strain evidence="3">cv. HFTH1</strain>
        <tissue evidence="2">Young leaf</tissue>
    </source>
</reference>
<evidence type="ECO:0000256" key="1">
    <source>
        <dbReference type="SAM" id="MobiDB-lite"/>
    </source>
</evidence>
<name>A0A498HL69_MALDO</name>
<feature type="compositionally biased region" description="Polar residues" evidence="1">
    <location>
        <begin position="121"/>
        <end position="135"/>
    </location>
</feature>